<dbReference type="OrthoDB" id="9965104at2"/>
<evidence type="ECO:0000256" key="1">
    <source>
        <dbReference type="SAM" id="Phobius"/>
    </source>
</evidence>
<feature type="transmembrane region" description="Helical" evidence="1">
    <location>
        <begin position="97"/>
        <end position="116"/>
    </location>
</feature>
<evidence type="ECO:0000313" key="3">
    <source>
        <dbReference type="Proteomes" id="UP000198995"/>
    </source>
</evidence>
<organism evidence="2 3">
    <name type="scientific">Peptococcus niger</name>
    <dbReference type="NCBI Taxonomy" id="2741"/>
    <lineage>
        <taxon>Bacteria</taxon>
        <taxon>Bacillati</taxon>
        <taxon>Bacillota</taxon>
        <taxon>Clostridia</taxon>
        <taxon>Eubacteriales</taxon>
        <taxon>Peptococcaceae</taxon>
        <taxon>Peptococcus</taxon>
    </lineage>
</organism>
<protein>
    <submittedName>
        <fullName evidence="2">Uncharacterized protein</fullName>
    </submittedName>
</protein>
<name>A0A1G6TGG8_PEPNI</name>
<keyword evidence="1" id="KW-0472">Membrane</keyword>
<reference evidence="2 3" key="1">
    <citation type="submission" date="2016-10" db="EMBL/GenBank/DDBJ databases">
        <authorList>
            <person name="de Groot N.N."/>
        </authorList>
    </citation>
    <scope>NUCLEOTIDE SEQUENCE [LARGE SCALE GENOMIC DNA]</scope>
    <source>
        <strain evidence="2 3">DSM 20475</strain>
    </source>
</reference>
<evidence type="ECO:0000313" key="2">
    <source>
        <dbReference type="EMBL" id="SDD28109.1"/>
    </source>
</evidence>
<proteinExistence type="predicted"/>
<dbReference type="EMBL" id="FNAF01000002">
    <property type="protein sequence ID" value="SDD28109.1"/>
    <property type="molecule type" value="Genomic_DNA"/>
</dbReference>
<keyword evidence="3" id="KW-1185">Reference proteome</keyword>
<dbReference type="AlphaFoldDB" id="A0A1G6TGG8"/>
<keyword evidence="1" id="KW-1133">Transmembrane helix</keyword>
<sequence length="127" mass="13818">MKKFYPSQIVVIVVAVLVCISTVVPAAEILGQEMNLLMPGGDVGAGVFLMALSILAGVMALFKRKVLCLIFAILNLVIAFTQYASLSDYLDFVTAGFYLMMVSSFLLVFAAIFLMVQVPKKSKVKDQ</sequence>
<accession>A0A1G6TGG8</accession>
<dbReference type="RefSeq" id="WP_091791164.1">
    <property type="nucleotide sequence ID" value="NZ_FNAF01000002.1"/>
</dbReference>
<dbReference type="Proteomes" id="UP000198995">
    <property type="component" value="Unassembled WGS sequence"/>
</dbReference>
<feature type="transmembrane region" description="Helical" evidence="1">
    <location>
        <begin position="36"/>
        <end position="59"/>
    </location>
</feature>
<keyword evidence="1" id="KW-0812">Transmembrane</keyword>
<gene>
    <name evidence="2" type="ORF">SAMN04489866_102143</name>
</gene>
<feature type="transmembrane region" description="Helical" evidence="1">
    <location>
        <begin position="66"/>
        <end position="85"/>
    </location>
</feature>